<protein>
    <recommendedName>
        <fullName evidence="5">Transmembrane protein</fullName>
    </recommendedName>
</protein>
<feature type="compositionally biased region" description="Basic and acidic residues" evidence="1">
    <location>
        <begin position="751"/>
        <end position="763"/>
    </location>
</feature>
<dbReference type="AlphaFoldDB" id="A0A8H5D241"/>
<keyword evidence="2" id="KW-0472">Membrane</keyword>
<feature type="transmembrane region" description="Helical" evidence="2">
    <location>
        <begin position="520"/>
        <end position="543"/>
    </location>
</feature>
<organism evidence="3 4">
    <name type="scientific">Leucocoprinus leucothites</name>
    <dbReference type="NCBI Taxonomy" id="201217"/>
    <lineage>
        <taxon>Eukaryota</taxon>
        <taxon>Fungi</taxon>
        <taxon>Dikarya</taxon>
        <taxon>Basidiomycota</taxon>
        <taxon>Agaricomycotina</taxon>
        <taxon>Agaricomycetes</taxon>
        <taxon>Agaricomycetidae</taxon>
        <taxon>Agaricales</taxon>
        <taxon>Agaricineae</taxon>
        <taxon>Agaricaceae</taxon>
        <taxon>Leucocoprinus</taxon>
    </lineage>
</organism>
<reference evidence="3 4" key="1">
    <citation type="journal article" date="2020" name="ISME J.">
        <title>Uncovering the hidden diversity of litter-decomposition mechanisms in mushroom-forming fungi.</title>
        <authorList>
            <person name="Floudas D."/>
            <person name="Bentzer J."/>
            <person name="Ahren D."/>
            <person name="Johansson T."/>
            <person name="Persson P."/>
            <person name="Tunlid A."/>
        </authorList>
    </citation>
    <scope>NUCLEOTIDE SEQUENCE [LARGE SCALE GENOMIC DNA]</scope>
    <source>
        <strain evidence="3 4">CBS 146.42</strain>
    </source>
</reference>
<accession>A0A8H5D241</accession>
<dbReference type="Proteomes" id="UP000559027">
    <property type="component" value="Unassembled WGS sequence"/>
</dbReference>
<keyword evidence="2" id="KW-1133">Transmembrane helix</keyword>
<evidence type="ECO:0000256" key="2">
    <source>
        <dbReference type="SAM" id="Phobius"/>
    </source>
</evidence>
<sequence length="792" mass="85129">MTTYSEDFSAYINYDACDVGGRTKPRSRLRTRGYTREDPILLASSELGGSKPWEDTIAPGGTTMFIQSPSGSIFRSSGSLEQPSEANSQSTLLSINGSAGPSYSPTAFGHYLLPQDARSAQSKHHRGAASQPTSPVFLKSNSSGNWDSVPSVESPAYWVTDFGHQLTLNPSPASSTCSSASSLYGTRQTPSPASSAASSSSSIAWSNNGSRVRIKSQRRHCSDRDPYERNTALRMPSLTTTIDDSSPIFQWLPSSSWYAALSGHDNSTSSYYMSTSTFSNSSNANVTFTFAGHSIQVYGRKTEKHGFYQVQIDDKVYPQIDGSGSPQGLRQLLFSEDGLGEGVHSVIMKNLDDTKLLAIDYVTWQSYIGKPDSKDELTVKTVQDTNPDIKYQGSWRTNPSNLGTFFGGTGHVSTEAGSSLQYSFTGGAIALFGPSGPRGASYSVQLDNEAPQNFSFYSPQDIPQSTLYFRGGLSTGKRTLKVTYTGSASDENGNLAIDYMNVFTTNTIESLASNRLSPSAIAAITVGTFAFILLFLLSLYYCLRQEKGWNDSEGIGRLFNLGWWNRMTKGKKMTPRGFDLDEGGDYGAAGVSEREGEYLISSLGSPGVSEAIRLGEVRNEVGVGMGMGNLSVHLNAFSDTSRSPSHLTGNIRHHMQQSSLSGLSVLNQPLVRTRSSVDVESSSVASNGNGSEGTQEQSEFSVPLPEYSASQGTLVPSATMIVSLLVVALFEAADRSPHAVSNIVSPSQSAIERDPSSRGHESKAASNSLNYAVTVIKHSLRIGAFIPPSVDI</sequence>
<keyword evidence="4" id="KW-1185">Reference proteome</keyword>
<dbReference type="Gene3D" id="2.60.120.260">
    <property type="entry name" value="Galactose-binding domain-like"/>
    <property type="match status" value="2"/>
</dbReference>
<evidence type="ECO:0000313" key="3">
    <source>
        <dbReference type="EMBL" id="KAF5351699.1"/>
    </source>
</evidence>
<dbReference type="EMBL" id="JAACJO010000012">
    <property type="protein sequence ID" value="KAF5351699.1"/>
    <property type="molecule type" value="Genomic_DNA"/>
</dbReference>
<name>A0A8H5D241_9AGAR</name>
<feature type="region of interest" description="Disordered" evidence="1">
    <location>
        <begin position="177"/>
        <end position="228"/>
    </location>
</feature>
<feature type="region of interest" description="Disordered" evidence="1">
    <location>
        <begin position="117"/>
        <end position="145"/>
    </location>
</feature>
<keyword evidence="2" id="KW-0812">Transmembrane</keyword>
<feature type="compositionally biased region" description="Low complexity" evidence="1">
    <location>
        <begin position="676"/>
        <end position="686"/>
    </location>
</feature>
<proteinExistence type="predicted"/>
<feature type="compositionally biased region" description="Polar residues" evidence="1">
    <location>
        <begin position="687"/>
        <end position="700"/>
    </location>
</feature>
<feature type="region of interest" description="Disordered" evidence="1">
    <location>
        <begin position="676"/>
        <end position="703"/>
    </location>
</feature>
<evidence type="ECO:0000313" key="4">
    <source>
        <dbReference type="Proteomes" id="UP000559027"/>
    </source>
</evidence>
<evidence type="ECO:0000256" key="1">
    <source>
        <dbReference type="SAM" id="MobiDB-lite"/>
    </source>
</evidence>
<gene>
    <name evidence="3" type="ORF">D9756_007741</name>
</gene>
<comment type="caution">
    <text evidence="3">The sequence shown here is derived from an EMBL/GenBank/DDBJ whole genome shotgun (WGS) entry which is preliminary data.</text>
</comment>
<dbReference type="OrthoDB" id="2564234at2759"/>
<feature type="compositionally biased region" description="Low complexity" evidence="1">
    <location>
        <begin position="190"/>
        <end position="202"/>
    </location>
</feature>
<feature type="region of interest" description="Disordered" evidence="1">
    <location>
        <begin position="741"/>
        <end position="764"/>
    </location>
</feature>
<feature type="compositionally biased region" description="Polar residues" evidence="1">
    <location>
        <begin position="130"/>
        <end position="145"/>
    </location>
</feature>
<evidence type="ECO:0008006" key="5">
    <source>
        <dbReference type="Google" id="ProtNLM"/>
    </source>
</evidence>